<organism evidence="2">
    <name type="scientific">uncultured Sphingomonas sp</name>
    <dbReference type="NCBI Taxonomy" id="158754"/>
    <lineage>
        <taxon>Bacteria</taxon>
        <taxon>Pseudomonadati</taxon>
        <taxon>Pseudomonadota</taxon>
        <taxon>Alphaproteobacteria</taxon>
        <taxon>Sphingomonadales</taxon>
        <taxon>Sphingomonadaceae</taxon>
        <taxon>Sphingomonas</taxon>
        <taxon>environmental samples</taxon>
    </lineage>
</organism>
<dbReference type="InterPro" id="IPR036869">
    <property type="entry name" value="J_dom_sf"/>
</dbReference>
<feature type="domain" description="J" evidence="1">
    <location>
        <begin position="133"/>
        <end position="190"/>
    </location>
</feature>
<proteinExistence type="predicted"/>
<dbReference type="PRINTS" id="PR00625">
    <property type="entry name" value="JDOMAIN"/>
</dbReference>
<dbReference type="AlphaFoldDB" id="A0A6J4TTL9"/>
<dbReference type="Pfam" id="PF00226">
    <property type="entry name" value="DnaJ"/>
    <property type="match status" value="1"/>
</dbReference>
<dbReference type="InterPro" id="IPR001623">
    <property type="entry name" value="DnaJ_domain"/>
</dbReference>
<accession>A0A6J4TTL9</accession>
<dbReference type="CDD" id="cd06257">
    <property type="entry name" value="DnaJ"/>
    <property type="match status" value="1"/>
</dbReference>
<dbReference type="PROSITE" id="PS50076">
    <property type="entry name" value="DNAJ_2"/>
    <property type="match status" value="1"/>
</dbReference>
<reference evidence="2" key="1">
    <citation type="submission" date="2020-02" db="EMBL/GenBank/DDBJ databases">
        <authorList>
            <person name="Meier V. D."/>
        </authorList>
    </citation>
    <scope>NUCLEOTIDE SEQUENCE</scope>
    <source>
        <strain evidence="2">AVDCRST_MAG62</strain>
    </source>
</reference>
<evidence type="ECO:0000259" key="1">
    <source>
        <dbReference type="PROSITE" id="PS50076"/>
    </source>
</evidence>
<dbReference type="SMART" id="SM00271">
    <property type="entry name" value="DnaJ"/>
    <property type="match status" value="1"/>
</dbReference>
<dbReference type="EMBL" id="CADCWB010000244">
    <property type="protein sequence ID" value="CAA9531934.1"/>
    <property type="molecule type" value="Genomic_DNA"/>
</dbReference>
<dbReference type="SUPFAM" id="SSF46565">
    <property type="entry name" value="Chaperone J-domain"/>
    <property type="match status" value="1"/>
</dbReference>
<sequence>MASRHPKFHGRVEGAAAHCAAPGCGAPGEFKAPLTAPSFDGPGEWQWLCLDHVRQHNARYNYFAGMSTEEIEAAQSPIAGWERATRAFAPGGADPAPAWSDFSDPLDAIAGRFGVRRQAAQSAPARFNPAEHRALHVLGLGDDTDLHAVRQRYSELVRRYHPDRNGGDRKHESKLAQVLEAWQVLKVAPAFA</sequence>
<name>A0A6J4TTL9_9SPHN</name>
<protein>
    <submittedName>
        <fullName evidence="2">FIG003437: hypothetical with DnaJ-like domain</fullName>
    </submittedName>
</protein>
<evidence type="ECO:0000313" key="2">
    <source>
        <dbReference type="EMBL" id="CAA9531934.1"/>
    </source>
</evidence>
<gene>
    <name evidence="2" type="ORF">AVDCRST_MAG62-1965</name>
</gene>
<dbReference type="Gene3D" id="1.10.287.110">
    <property type="entry name" value="DnaJ domain"/>
    <property type="match status" value="1"/>
</dbReference>